<name>W9RI88_9ROSA</name>
<gene>
    <name evidence="1" type="ORF">L484_026002</name>
</gene>
<evidence type="ECO:0000313" key="2">
    <source>
        <dbReference type="Proteomes" id="UP000030645"/>
    </source>
</evidence>
<protein>
    <submittedName>
        <fullName evidence="1">Uncharacterized protein</fullName>
    </submittedName>
</protein>
<organism evidence="1 2">
    <name type="scientific">Morus notabilis</name>
    <dbReference type="NCBI Taxonomy" id="981085"/>
    <lineage>
        <taxon>Eukaryota</taxon>
        <taxon>Viridiplantae</taxon>
        <taxon>Streptophyta</taxon>
        <taxon>Embryophyta</taxon>
        <taxon>Tracheophyta</taxon>
        <taxon>Spermatophyta</taxon>
        <taxon>Magnoliopsida</taxon>
        <taxon>eudicotyledons</taxon>
        <taxon>Gunneridae</taxon>
        <taxon>Pentapetalae</taxon>
        <taxon>rosids</taxon>
        <taxon>fabids</taxon>
        <taxon>Rosales</taxon>
        <taxon>Moraceae</taxon>
        <taxon>Moreae</taxon>
        <taxon>Morus</taxon>
    </lineage>
</organism>
<dbReference type="EMBL" id="KE344673">
    <property type="protein sequence ID" value="EXB75220.1"/>
    <property type="molecule type" value="Genomic_DNA"/>
</dbReference>
<reference evidence="2" key="1">
    <citation type="submission" date="2013-01" db="EMBL/GenBank/DDBJ databases">
        <title>Draft Genome Sequence of a Mulberry Tree, Morus notabilis C.K. Schneid.</title>
        <authorList>
            <person name="He N."/>
            <person name="Zhao S."/>
        </authorList>
    </citation>
    <scope>NUCLEOTIDE SEQUENCE</scope>
</reference>
<dbReference type="Proteomes" id="UP000030645">
    <property type="component" value="Unassembled WGS sequence"/>
</dbReference>
<dbReference type="AlphaFoldDB" id="W9RI88"/>
<evidence type="ECO:0000313" key="1">
    <source>
        <dbReference type="EMBL" id="EXB75220.1"/>
    </source>
</evidence>
<sequence length="82" mass="8908">MGALWGHRGSPGVEVREYPLQGSHAGIDFDTTPVVADGGTVRGHSSQRGGSLLGEPQGAHFHAREAFKFFFLRMISVRRDSN</sequence>
<keyword evidence="2" id="KW-1185">Reference proteome</keyword>
<accession>W9RI88</accession>
<proteinExistence type="predicted"/>